<gene>
    <name evidence="2" type="ORF">TL16_g04260</name>
</gene>
<name>A0A9W7AAK4_9STRA</name>
<feature type="compositionally biased region" description="Acidic residues" evidence="1">
    <location>
        <begin position="1"/>
        <end position="13"/>
    </location>
</feature>
<reference evidence="3" key="1">
    <citation type="journal article" date="2023" name="Commun. Biol.">
        <title>Genome analysis of Parmales, the sister group of diatoms, reveals the evolutionary specialization of diatoms from phago-mixotrophs to photoautotrophs.</title>
        <authorList>
            <person name="Ban H."/>
            <person name="Sato S."/>
            <person name="Yoshikawa S."/>
            <person name="Yamada K."/>
            <person name="Nakamura Y."/>
            <person name="Ichinomiya M."/>
            <person name="Sato N."/>
            <person name="Blanc-Mathieu R."/>
            <person name="Endo H."/>
            <person name="Kuwata A."/>
            <person name="Ogata H."/>
        </authorList>
    </citation>
    <scope>NUCLEOTIDE SEQUENCE [LARGE SCALE GENOMIC DNA]</scope>
</reference>
<feature type="region of interest" description="Disordered" evidence="1">
    <location>
        <begin position="1"/>
        <end position="21"/>
    </location>
</feature>
<organism evidence="2 3">
    <name type="scientific">Triparma laevis f. inornata</name>
    <dbReference type="NCBI Taxonomy" id="1714386"/>
    <lineage>
        <taxon>Eukaryota</taxon>
        <taxon>Sar</taxon>
        <taxon>Stramenopiles</taxon>
        <taxon>Ochrophyta</taxon>
        <taxon>Bolidophyceae</taxon>
        <taxon>Parmales</taxon>
        <taxon>Triparmaceae</taxon>
        <taxon>Triparma</taxon>
    </lineage>
</organism>
<evidence type="ECO:0000256" key="1">
    <source>
        <dbReference type="SAM" id="MobiDB-lite"/>
    </source>
</evidence>
<dbReference type="InterPro" id="IPR011992">
    <property type="entry name" value="EF-hand-dom_pair"/>
</dbReference>
<protein>
    <submittedName>
        <fullName evidence="2">Uncharacterized protein</fullName>
    </submittedName>
</protein>
<evidence type="ECO:0000313" key="2">
    <source>
        <dbReference type="EMBL" id="GMH65678.1"/>
    </source>
</evidence>
<dbReference type="Proteomes" id="UP001162640">
    <property type="component" value="Unassembled WGS sequence"/>
</dbReference>
<sequence>MGIDEDESDDDDGDKSAEGRLSKVMIKKKQEGMTAIKIFQKFPKYFTGSMSKSDFEKGLKALGKKFSTVEILGLCSSFGVDDDPQHVSSQKFADFCFSINNMAWKAEKNRNKYKLHDPTAFMLGQGAGAGNGGAEEQKKVDDATLKKVEEEKQVEKKGPMQKFSNPPHLIGTLTKLFWKSNDNVEMHMYSNGSVVSIVPWNSGDHIQYATLHIDEEELDDKKTGEKSITVSKLSDDKFDVHSWILEAPKEYNVGSELERAGKVSMQEFEGVHSALQAETEAAAAITKEAEKKAKQVRISLEAFGSLYAAINKKNDWNVAKTRWKKAMSTTLMGLLCEKFRVRVAKLEREGKL</sequence>
<dbReference type="EMBL" id="BLQM01000116">
    <property type="protein sequence ID" value="GMH65678.1"/>
    <property type="molecule type" value="Genomic_DNA"/>
</dbReference>
<evidence type="ECO:0000313" key="3">
    <source>
        <dbReference type="Proteomes" id="UP001162640"/>
    </source>
</evidence>
<dbReference type="AlphaFoldDB" id="A0A9W7AAK4"/>
<proteinExistence type="predicted"/>
<comment type="caution">
    <text evidence="2">The sequence shown here is derived from an EMBL/GenBank/DDBJ whole genome shotgun (WGS) entry which is preliminary data.</text>
</comment>
<dbReference type="SUPFAM" id="SSF47473">
    <property type="entry name" value="EF-hand"/>
    <property type="match status" value="1"/>
</dbReference>
<accession>A0A9W7AAK4</accession>